<dbReference type="RefSeq" id="WP_115692473.1">
    <property type="nucleotide sequence ID" value="NZ_CP031417.1"/>
</dbReference>
<evidence type="ECO:0000313" key="6">
    <source>
        <dbReference type="EMBL" id="AXK82094.1"/>
    </source>
</evidence>
<dbReference type="Proteomes" id="UP000254889">
    <property type="component" value="Chromosome"/>
</dbReference>
<evidence type="ECO:0000259" key="5">
    <source>
        <dbReference type="Pfam" id="PF13458"/>
    </source>
</evidence>
<accession>A0A345ZYU7</accession>
<feature type="chain" id="PRO_5016691149" evidence="4">
    <location>
        <begin position="22"/>
        <end position="403"/>
    </location>
</feature>
<dbReference type="Pfam" id="PF13458">
    <property type="entry name" value="Peripla_BP_6"/>
    <property type="match status" value="1"/>
</dbReference>
<dbReference type="PANTHER" id="PTHR30483:SF6">
    <property type="entry name" value="PERIPLASMIC BINDING PROTEIN OF ABC TRANSPORTER FOR NATURAL AMINO ACIDS"/>
    <property type="match status" value="1"/>
</dbReference>
<dbReference type="InterPro" id="IPR028082">
    <property type="entry name" value="Peripla_BP_I"/>
</dbReference>
<keyword evidence="3" id="KW-0029">Amino-acid transport</keyword>
<gene>
    <name evidence="6" type="ORF">DW352_17120</name>
</gene>
<dbReference type="PANTHER" id="PTHR30483">
    <property type="entry name" value="LEUCINE-SPECIFIC-BINDING PROTEIN"/>
    <property type="match status" value="1"/>
</dbReference>
<name>A0A345ZYU7_9HYPH</name>
<feature type="domain" description="Leucine-binding protein" evidence="5">
    <location>
        <begin position="26"/>
        <end position="364"/>
    </location>
</feature>
<dbReference type="InterPro" id="IPR051010">
    <property type="entry name" value="BCAA_transport"/>
</dbReference>
<feature type="signal peptide" evidence="4">
    <location>
        <begin position="1"/>
        <end position="21"/>
    </location>
</feature>
<dbReference type="OrthoDB" id="5794591at2"/>
<proteinExistence type="inferred from homology"/>
<dbReference type="KEGG" id="ptaw:DW352_17120"/>
<keyword evidence="3" id="KW-0813">Transport</keyword>
<dbReference type="Gene3D" id="3.40.50.2300">
    <property type="match status" value="2"/>
</dbReference>
<dbReference type="EMBL" id="CP031417">
    <property type="protein sequence ID" value="AXK82094.1"/>
    <property type="molecule type" value="Genomic_DNA"/>
</dbReference>
<evidence type="ECO:0000256" key="3">
    <source>
        <dbReference type="ARBA" id="ARBA00022970"/>
    </source>
</evidence>
<keyword evidence="2 4" id="KW-0732">Signal</keyword>
<protein>
    <submittedName>
        <fullName evidence="6">ABC transporter permease</fullName>
    </submittedName>
</protein>
<dbReference type="AlphaFoldDB" id="A0A345ZYU7"/>
<dbReference type="GO" id="GO:0006865">
    <property type="term" value="P:amino acid transport"/>
    <property type="evidence" value="ECO:0007669"/>
    <property type="project" value="UniProtKB-KW"/>
</dbReference>
<keyword evidence="7" id="KW-1185">Reference proteome</keyword>
<sequence>MLSSLRYAALAAALIAAPALAEQNGTLRIGVMNDMSSVYADFQGPGSVLAAQLAVEDFAKQSKRKVEVISADHQNKPDVGAGIARRWFDVEGVDMVIDLPNSAVALAVSDIGREKNKVVIGSGAGTAALTGPRCSPNFVHWTYDTWAFGHGTARGVLAQGGKTWFFITADYAFGHDLEKQATDEVNASGGKVLGVVRHPLGTNDFSSFLLQAQASKADVVALANAGGDTVNAIKQAADFKIGEKQKIVALIFDLQSVPAIGLKTAQGLTAINAWYWDLNDDTRAFAKRFAERHPKKMYPNHMHAGVYSAVLHYLKAVDKVGSPTDGKAVVDAMKAMPTDDPLYGKGTIRADGRKIHPLYLLQVKSPEESKSEWDAFKITGTIPADKAFRPLADGGCPLVAGAK</sequence>
<dbReference type="CDD" id="cd06327">
    <property type="entry name" value="PBP1_SBP-like"/>
    <property type="match status" value="1"/>
</dbReference>
<evidence type="ECO:0000256" key="4">
    <source>
        <dbReference type="SAM" id="SignalP"/>
    </source>
</evidence>
<evidence type="ECO:0000256" key="2">
    <source>
        <dbReference type="ARBA" id="ARBA00022729"/>
    </source>
</evidence>
<organism evidence="6 7">
    <name type="scientific">Pseudolabrys taiwanensis</name>
    <dbReference type="NCBI Taxonomy" id="331696"/>
    <lineage>
        <taxon>Bacteria</taxon>
        <taxon>Pseudomonadati</taxon>
        <taxon>Pseudomonadota</taxon>
        <taxon>Alphaproteobacteria</taxon>
        <taxon>Hyphomicrobiales</taxon>
        <taxon>Xanthobacteraceae</taxon>
        <taxon>Pseudolabrys</taxon>
    </lineage>
</organism>
<dbReference type="InterPro" id="IPR028081">
    <property type="entry name" value="Leu-bd"/>
</dbReference>
<evidence type="ECO:0000256" key="1">
    <source>
        <dbReference type="ARBA" id="ARBA00010062"/>
    </source>
</evidence>
<reference evidence="6 7" key="1">
    <citation type="submission" date="2018-07" db="EMBL/GenBank/DDBJ databases">
        <authorList>
            <person name="Quirk P.G."/>
            <person name="Krulwich T.A."/>
        </authorList>
    </citation>
    <scope>NUCLEOTIDE SEQUENCE [LARGE SCALE GENOMIC DNA]</scope>
    <source>
        <strain evidence="6 7">CC-BB4</strain>
    </source>
</reference>
<evidence type="ECO:0000313" key="7">
    <source>
        <dbReference type="Proteomes" id="UP000254889"/>
    </source>
</evidence>
<comment type="similarity">
    <text evidence="1">Belongs to the leucine-binding protein family.</text>
</comment>
<dbReference type="SUPFAM" id="SSF53822">
    <property type="entry name" value="Periplasmic binding protein-like I"/>
    <property type="match status" value="1"/>
</dbReference>